<comment type="subcellular location">
    <subcellularLocation>
        <location evidence="9">Endomembrane system</location>
        <topology evidence="9">Lipid-anchor</topology>
    </subcellularLocation>
    <subcellularLocation>
        <location evidence="1">Membrane</location>
        <topology evidence="1">Lipid-anchor</topology>
        <topology evidence="1">GPI-anchor</topology>
    </subcellularLocation>
</comment>
<dbReference type="OrthoDB" id="959565at2759"/>
<keyword evidence="2" id="KW-0336">GPI-anchor</keyword>
<accession>A0A8J5R0P1</accession>
<proteinExistence type="inferred from homology"/>
<keyword evidence="7" id="KW-0449">Lipoprotein</keyword>
<dbReference type="Proteomes" id="UP000729402">
    <property type="component" value="Unassembled WGS sequence"/>
</dbReference>
<gene>
    <name evidence="11" type="ORF">GUJ93_ZPchr0458g22688</name>
</gene>
<evidence type="ECO:0000256" key="9">
    <source>
        <dbReference type="ARBA" id="ARBA00037868"/>
    </source>
</evidence>
<organism evidence="11 12">
    <name type="scientific">Zizania palustris</name>
    <name type="common">Northern wild rice</name>
    <dbReference type="NCBI Taxonomy" id="103762"/>
    <lineage>
        <taxon>Eukaryota</taxon>
        <taxon>Viridiplantae</taxon>
        <taxon>Streptophyta</taxon>
        <taxon>Embryophyta</taxon>
        <taxon>Tracheophyta</taxon>
        <taxon>Spermatophyta</taxon>
        <taxon>Magnoliopsida</taxon>
        <taxon>Liliopsida</taxon>
        <taxon>Poales</taxon>
        <taxon>Poaceae</taxon>
        <taxon>BOP clade</taxon>
        <taxon>Oryzoideae</taxon>
        <taxon>Oryzeae</taxon>
        <taxon>Zizaniinae</taxon>
        <taxon>Zizania</taxon>
    </lineage>
</organism>
<comment type="caution">
    <text evidence="11">The sequence shown here is derived from an EMBL/GenBank/DDBJ whole genome shotgun (WGS) entry which is preliminary data.</text>
</comment>
<dbReference type="InterPro" id="IPR039391">
    <property type="entry name" value="Phytocyanin-like"/>
</dbReference>
<evidence type="ECO:0000256" key="2">
    <source>
        <dbReference type="ARBA" id="ARBA00022622"/>
    </source>
</evidence>
<reference evidence="11" key="2">
    <citation type="submission" date="2021-02" db="EMBL/GenBank/DDBJ databases">
        <authorList>
            <person name="Kimball J.A."/>
            <person name="Haas M.W."/>
            <person name="Macchietto M."/>
            <person name="Kono T."/>
            <person name="Duquette J."/>
            <person name="Shao M."/>
        </authorList>
    </citation>
    <scope>NUCLEOTIDE SEQUENCE</scope>
    <source>
        <tissue evidence="11">Fresh leaf tissue</tissue>
    </source>
</reference>
<dbReference type="CDD" id="cd11019">
    <property type="entry name" value="OsENODL1_like"/>
    <property type="match status" value="1"/>
</dbReference>
<keyword evidence="6" id="KW-0325">Glycoprotein</keyword>
<dbReference type="InterPro" id="IPR041846">
    <property type="entry name" value="ENL_dom"/>
</dbReference>
<sequence>MPRSTKQRTLCIGHALPRRGARPRTRRLHDSLRETLTAASSSRLAGHSTIRVSLHGWVVPPAKEPGVYNQWASKNRFLVGDSVHFKYGKDSVMVVTEDDYNMCSASHPIFFSNNGDTEVRLDRQGFFYFISGVTGHCERGQRMIIKRLRGCALASASVSSSGSSLSPEQRRRADTNFARRNIRLAESKASEAGAGPPKLEELLVKGTWLEALPGNCNCPSAQALGA</sequence>
<dbReference type="GO" id="GO:0012505">
    <property type="term" value="C:endomembrane system"/>
    <property type="evidence" value="ECO:0007669"/>
    <property type="project" value="UniProtKB-SubCell"/>
</dbReference>
<evidence type="ECO:0000256" key="4">
    <source>
        <dbReference type="ARBA" id="ARBA00023136"/>
    </source>
</evidence>
<dbReference type="InterPro" id="IPR003245">
    <property type="entry name" value="Phytocyanin_dom"/>
</dbReference>
<reference evidence="11" key="1">
    <citation type="journal article" date="2021" name="bioRxiv">
        <title>Whole Genome Assembly and Annotation of Northern Wild Rice, Zizania palustris L., Supports a Whole Genome Duplication in the Zizania Genus.</title>
        <authorList>
            <person name="Haas M."/>
            <person name="Kono T."/>
            <person name="Macchietto M."/>
            <person name="Millas R."/>
            <person name="McGilp L."/>
            <person name="Shao M."/>
            <person name="Duquette J."/>
            <person name="Hirsch C.N."/>
            <person name="Kimball J."/>
        </authorList>
    </citation>
    <scope>NUCLEOTIDE SEQUENCE</scope>
    <source>
        <tissue evidence="11">Fresh leaf tissue</tissue>
    </source>
</reference>
<dbReference type="AlphaFoldDB" id="A0A8J5R0P1"/>
<keyword evidence="4" id="KW-0472">Membrane</keyword>
<dbReference type="PANTHER" id="PTHR33021:SF289">
    <property type="entry name" value="EARLY NODULIN-LIKE PROTEIN 5-RELATED"/>
    <property type="match status" value="1"/>
</dbReference>
<dbReference type="Pfam" id="PF02298">
    <property type="entry name" value="Cu_bind_like"/>
    <property type="match status" value="1"/>
</dbReference>
<evidence type="ECO:0000256" key="7">
    <source>
        <dbReference type="ARBA" id="ARBA00023288"/>
    </source>
</evidence>
<evidence type="ECO:0000259" key="10">
    <source>
        <dbReference type="PROSITE" id="PS51485"/>
    </source>
</evidence>
<evidence type="ECO:0000313" key="12">
    <source>
        <dbReference type="Proteomes" id="UP000729402"/>
    </source>
</evidence>
<evidence type="ECO:0000256" key="3">
    <source>
        <dbReference type="ARBA" id="ARBA00022729"/>
    </source>
</evidence>
<protein>
    <recommendedName>
        <fullName evidence="10">Phytocyanin domain-containing protein</fullName>
    </recommendedName>
</protein>
<evidence type="ECO:0000256" key="8">
    <source>
        <dbReference type="ARBA" id="ARBA00035011"/>
    </source>
</evidence>
<dbReference type="GO" id="GO:0005886">
    <property type="term" value="C:plasma membrane"/>
    <property type="evidence" value="ECO:0007669"/>
    <property type="project" value="TreeGrafter"/>
</dbReference>
<dbReference type="PROSITE" id="PS51485">
    <property type="entry name" value="PHYTOCYANIN"/>
    <property type="match status" value="1"/>
</dbReference>
<keyword evidence="5" id="KW-1015">Disulfide bond</keyword>
<evidence type="ECO:0000256" key="1">
    <source>
        <dbReference type="ARBA" id="ARBA00004589"/>
    </source>
</evidence>
<comment type="similarity">
    <text evidence="8">Belongs to the early nodulin-like (ENODL) family.</text>
</comment>
<evidence type="ECO:0000256" key="6">
    <source>
        <dbReference type="ARBA" id="ARBA00023180"/>
    </source>
</evidence>
<dbReference type="EMBL" id="JAAALK010000953">
    <property type="protein sequence ID" value="KAG8043903.1"/>
    <property type="molecule type" value="Genomic_DNA"/>
</dbReference>
<dbReference type="GO" id="GO:0098552">
    <property type="term" value="C:side of membrane"/>
    <property type="evidence" value="ECO:0007669"/>
    <property type="project" value="UniProtKB-KW"/>
</dbReference>
<keyword evidence="3" id="KW-0732">Signal</keyword>
<evidence type="ECO:0000313" key="11">
    <source>
        <dbReference type="EMBL" id="KAG8043903.1"/>
    </source>
</evidence>
<keyword evidence="12" id="KW-1185">Reference proteome</keyword>
<name>A0A8J5R0P1_ZIZPA</name>
<dbReference type="GO" id="GO:0009055">
    <property type="term" value="F:electron transfer activity"/>
    <property type="evidence" value="ECO:0007669"/>
    <property type="project" value="InterPro"/>
</dbReference>
<dbReference type="PANTHER" id="PTHR33021">
    <property type="entry name" value="BLUE COPPER PROTEIN"/>
    <property type="match status" value="1"/>
</dbReference>
<dbReference type="FunFam" id="2.60.40.420:FF:000010">
    <property type="entry name" value="Early nodulin-like protein 1"/>
    <property type="match status" value="1"/>
</dbReference>
<evidence type="ECO:0000256" key="5">
    <source>
        <dbReference type="ARBA" id="ARBA00023157"/>
    </source>
</evidence>
<feature type="domain" description="Phytocyanin" evidence="10">
    <location>
        <begin position="48"/>
        <end position="149"/>
    </location>
</feature>